<evidence type="ECO:0000256" key="6">
    <source>
        <dbReference type="ARBA" id="ARBA00023284"/>
    </source>
</evidence>
<dbReference type="eggNOG" id="COG0278">
    <property type="taxonomic scope" value="Bacteria"/>
</dbReference>
<dbReference type="KEGG" id="fau:Fraau_2233"/>
<keyword evidence="6" id="KW-0676">Redox-active center</keyword>
<protein>
    <recommendedName>
        <fullName evidence="7">Glutaredoxin</fullName>
    </recommendedName>
</protein>
<dbReference type="InterPro" id="IPR014434">
    <property type="entry name" value="Monothiol_GRX"/>
</dbReference>
<evidence type="ECO:0000256" key="1">
    <source>
        <dbReference type="ARBA" id="ARBA00009630"/>
    </source>
</evidence>
<dbReference type="SUPFAM" id="SSF52833">
    <property type="entry name" value="Thioredoxin-like"/>
    <property type="match status" value="1"/>
</dbReference>
<sequence length="106" mass="11551">MDVNERIKAILVEHPVVLFMKGTPAWPMCDFSARAAQALTATGARFQTVNVQADPQIRSALPHFSNLSTFPQLFVQGELMGGCDVIEELHQAGELGRMMADVLAVP</sequence>
<keyword evidence="2 9" id="KW-0001">2Fe-2S</keyword>
<evidence type="ECO:0000256" key="7">
    <source>
        <dbReference type="PIRNR" id="PIRNR005894"/>
    </source>
</evidence>
<feature type="binding site" evidence="8">
    <location>
        <position position="70"/>
    </location>
    <ligand>
        <name>glutathione</name>
        <dbReference type="ChEBI" id="CHEBI:57925"/>
    </ligand>
</feature>
<dbReference type="NCBIfam" id="TIGR00365">
    <property type="entry name" value="Grx4 family monothiol glutaredoxin"/>
    <property type="match status" value="1"/>
</dbReference>
<dbReference type="AlphaFoldDB" id="H8L4Q4"/>
<evidence type="ECO:0000256" key="8">
    <source>
        <dbReference type="PIRSR" id="PIRSR005894-1"/>
    </source>
</evidence>
<gene>
    <name evidence="11" type="ordered locus">Fraau_2233</name>
</gene>
<dbReference type="HOGENOM" id="CLU_026126_2_1_6"/>
<dbReference type="Proteomes" id="UP000005234">
    <property type="component" value="Chromosome"/>
</dbReference>
<evidence type="ECO:0000259" key="10">
    <source>
        <dbReference type="Pfam" id="PF00462"/>
    </source>
</evidence>
<feature type="binding site" evidence="8">
    <location>
        <position position="58"/>
    </location>
    <ligand>
        <name>glutathione</name>
        <dbReference type="ChEBI" id="CHEBI:57925"/>
    </ligand>
</feature>
<comment type="similarity">
    <text evidence="1 7">Belongs to the glutaredoxin family. Monothiol subfamily.</text>
</comment>
<reference evidence="11" key="1">
    <citation type="submission" date="2012-02" db="EMBL/GenBank/DDBJ databases">
        <title>The complete genome of Frateuria aurantia DSM 6220.</title>
        <authorList>
            <consortium name="US DOE Joint Genome Institute (JGI-PGF)"/>
            <person name="Lucas S."/>
            <person name="Copeland A."/>
            <person name="Lapidus A."/>
            <person name="Glavina del Rio T."/>
            <person name="Dalin E."/>
            <person name="Tice H."/>
            <person name="Bruce D."/>
            <person name="Goodwin L."/>
            <person name="Pitluck S."/>
            <person name="Peters L."/>
            <person name="Ovchinnikova G."/>
            <person name="Teshima H."/>
            <person name="Kyrpides N."/>
            <person name="Mavromatis K."/>
            <person name="Ivanova N."/>
            <person name="Brettin T."/>
            <person name="Detter J.C."/>
            <person name="Han C."/>
            <person name="Larimer F."/>
            <person name="Land M."/>
            <person name="Hauser L."/>
            <person name="Markowitz V."/>
            <person name="Cheng J.-F."/>
            <person name="Hugenholtz P."/>
            <person name="Woyke T."/>
            <person name="Wu D."/>
            <person name="Brambilla E."/>
            <person name="Klenk H.-P."/>
            <person name="Eisen J.A."/>
        </authorList>
    </citation>
    <scope>NUCLEOTIDE SEQUENCE</scope>
    <source>
        <strain evidence="11">DSM 6220</strain>
    </source>
</reference>
<dbReference type="GO" id="GO:0046872">
    <property type="term" value="F:metal ion binding"/>
    <property type="evidence" value="ECO:0007669"/>
    <property type="project" value="UniProtKB-KW"/>
</dbReference>
<feature type="binding site" evidence="8">
    <location>
        <begin position="83"/>
        <end position="84"/>
    </location>
    <ligand>
        <name>glutathione</name>
        <dbReference type="ChEBI" id="CHEBI:57925"/>
    </ligand>
</feature>
<dbReference type="InterPro" id="IPR004480">
    <property type="entry name" value="Monothiol_GRX-rel"/>
</dbReference>
<evidence type="ECO:0000256" key="9">
    <source>
        <dbReference type="PIRSR" id="PIRSR005894-2"/>
    </source>
</evidence>
<evidence type="ECO:0000313" key="11">
    <source>
        <dbReference type="EMBL" id="AFC86609.1"/>
    </source>
</evidence>
<dbReference type="EMBL" id="CP003350">
    <property type="protein sequence ID" value="AFC86609.1"/>
    <property type="molecule type" value="Genomic_DNA"/>
</dbReference>
<dbReference type="PANTHER" id="PTHR10293">
    <property type="entry name" value="GLUTAREDOXIN FAMILY MEMBER"/>
    <property type="match status" value="1"/>
</dbReference>
<dbReference type="Gene3D" id="3.40.30.10">
    <property type="entry name" value="Glutaredoxin"/>
    <property type="match status" value="1"/>
</dbReference>
<dbReference type="Pfam" id="PF00462">
    <property type="entry name" value="Glutaredoxin"/>
    <property type="match status" value="1"/>
</dbReference>
<dbReference type="InterPro" id="IPR033658">
    <property type="entry name" value="GRX_PICOT-like"/>
</dbReference>
<dbReference type="InterPro" id="IPR036249">
    <property type="entry name" value="Thioredoxin-like_sf"/>
</dbReference>
<accession>H8L4Q4</accession>
<dbReference type="GO" id="GO:0051537">
    <property type="term" value="F:2 iron, 2 sulfur cluster binding"/>
    <property type="evidence" value="ECO:0007669"/>
    <property type="project" value="UniProtKB-KW"/>
</dbReference>
<keyword evidence="3 9" id="KW-0479">Metal-binding</keyword>
<evidence type="ECO:0000256" key="4">
    <source>
        <dbReference type="ARBA" id="ARBA00023004"/>
    </source>
</evidence>
<dbReference type="InterPro" id="IPR002109">
    <property type="entry name" value="Glutaredoxin"/>
</dbReference>
<dbReference type="PROSITE" id="PS51354">
    <property type="entry name" value="GLUTAREDOXIN_2"/>
    <property type="match status" value="1"/>
</dbReference>
<evidence type="ECO:0000313" key="12">
    <source>
        <dbReference type="Proteomes" id="UP000005234"/>
    </source>
</evidence>
<dbReference type="OrthoDB" id="9804115at2"/>
<keyword evidence="12" id="KW-1185">Reference proteome</keyword>
<dbReference type="GO" id="GO:0015036">
    <property type="term" value="F:disulfide oxidoreductase activity"/>
    <property type="evidence" value="ECO:0007669"/>
    <property type="project" value="InterPro"/>
</dbReference>
<feature type="binding site" evidence="9">
    <location>
        <position position="29"/>
    </location>
    <ligand>
        <name>[2Fe-2S] cluster</name>
        <dbReference type="ChEBI" id="CHEBI:190135"/>
        <note>ligand shared between dimeric partners</note>
    </ligand>
</feature>
<keyword evidence="5 9" id="KW-0411">Iron-sulfur</keyword>
<dbReference type="RefSeq" id="WP_014403612.1">
    <property type="nucleotide sequence ID" value="NC_017033.1"/>
</dbReference>
<evidence type="ECO:0000256" key="3">
    <source>
        <dbReference type="ARBA" id="ARBA00022723"/>
    </source>
</evidence>
<name>H8L4Q4_FRAAD</name>
<evidence type="ECO:0000256" key="5">
    <source>
        <dbReference type="ARBA" id="ARBA00023014"/>
    </source>
</evidence>
<organism evidence="11 12">
    <name type="scientific">Frateuria aurantia (strain ATCC 33424 / DSM 6220 / KCTC 2777 / LMG 1558 / NBRC 3245 / NCIMB 13370)</name>
    <name type="common">Acetobacter aurantius</name>
    <dbReference type="NCBI Taxonomy" id="767434"/>
    <lineage>
        <taxon>Bacteria</taxon>
        <taxon>Pseudomonadati</taxon>
        <taxon>Pseudomonadota</taxon>
        <taxon>Gammaproteobacteria</taxon>
        <taxon>Lysobacterales</taxon>
        <taxon>Rhodanobacteraceae</taxon>
        <taxon>Frateuria</taxon>
    </lineage>
</organism>
<proteinExistence type="inferred from homology"/>
<dbReference type="PIRSF" id="PIRSF005894">
    <property type="entry name" value="Monothiol_GRX"/>
    <property type="match status" value="1"/>
</dbReference>
<dbReference type="STRING" id="767434.Fraau_2233"/>
<keyword evidence="4 9" id="KW-0408">Iron</keyword>
<evidence type="ECO:0000256" key="2">
    <source>
        <dbReference type="ARBA" id="ARBA00022714"/>
    </source>
</evidence>
<dbReference type="CDD" id="cd03028">
    <property type="entry name" value="GRX_PICOT_like"/>
    <property type="match status" value="1"/>
</dbReference>
<dbReference type="PANTHER" id="PTHR10293:SF72">
    <property type="entry name" value="MONOTHIOL GLUTAREDOXIN-S14, CHLOROPLASTIC"/>
    <property type="match status" value="1"/>
</dbReference>
<feature type="domain" description="Glutaredoxin" evidence="10">
    <location>
        <begin position="16"/>
        <end position="79"/>
    </location>
</feature>
<feature type="binding site" evidence="8">
    <location>
        <position position="21"/>
    </location>
    <ligand>
        <name>glutathione</name>
        <dbReference type="ChEBI" id="CHEBI:57925"/>
    </ligand>
</feature>